<gene>
    <name evidence="1" type="ORF">HNR73_005047</name>
</gene>
<proteinExistence type="predicted"/>
<protein>
    <recommendedName>
        <fullName evidence="3">HEAT repeat domain-containing protein</fullName>
    </recommendedName>
</protein>
<name>A0A841FMV0_9ACTN</name>
<sequence length="88" mass="9487">MLDTLDTVAWSSLSHAYGDAADVPDLIRRLRTPANEEALHALYGNIYHQGTTYEATGPAVPFLLEVLADEDSPGRDHLCGLLAHVSIG</sequence>
<dbReference type="AlphaFoldDB" id="A0A841FMV0"/>
<dbReference type="Proteomes" id="UP000548476">
    <property type="component" value="Unassembled WGS sequence"/>
</dbReference>
<evidence type="ECO:0000313" key="2">
    <source>
        <dbReference type="Proteomes" id="UP000548476"/>
    </source>
</evidence>
<reference evidence="1 2" key="1">
    <citation type="submission" date="2020-08" db="EMBL/GenBank/DDBJ databases">
        <title>Genomic Encyclopedia of Type Strains, Phase IV (KMG-IV): sequencing the most valuable type-strain genomes for metagenomic binning, comparative biology and taxonomic classification.</title>
        <authorList>
            <person name="Goeker M."/>
        </authorList>
    </citation>
    <scope>NUCLEOTIDE SEQUENCE [LARGE SCALE GENOMIC DNA]</scope>
    <source>
        <strain evidence="1 2">YIM 65646</strain>
    </source>
</reference>
<comment type="caution">
    <text evidence="1">The sequence shown here is derived from an EMBL/GenBank/DDBJ whole genome shotgun (WGS) entry which is preliminary data.</text>
</comment>
<keyword evidence="2" id="KW-1185">Reference proteome</keyword>
<evidence type="ECO:0000313" key="1">
    <source>
        <dbReference type="EMBL" id="MBB6037174.1"/>
    </source>
</evidence>
<accession>A0A841FMV0</accession>
<evidence type="ECO:0008006" key="3">
    <source>
        <dbReference type="Google" id="ProtNLM"/>
    </source>
</evidence>
<dbReference type="EMBL" id="JACHGT010000011">
    <property type="protein sequence ID" value="MBB6037174.1"/>
    <property type="molecule type" value="Genomic_DNA"/>
</dbReference>
<organism evidence="1 2">
    <name type="scientific">Phytomonospora endophytica</name>
    <dbReference type="NCBI Taxonomy" id="714109"/>
    <lineage>
        <taxon>Bacteria</taxon>
        <taxon>Bacillati</taxon>
        <taxon>Actinomycetota</taxon>
        <taxon>Actinomycetes</taxon>
        <taxon>Micromonosporales</taxon>
        <taxon>Micromonosporaceae</taxon>
        <taxon>Phytomonospora</taxon>
    </lineage>
</organism>
<dbReference type="RefSeq" id="WP_184789992.1">
    <property type="nucleotide sequence ID" value="NZ_BONT01000106.1"/>
</dbReference>